<keyword evidence="2" id="KW-0489">Methyltransferase</keyword>
<dbReference type="PANTHER" id="PTHR24422">
    <property type="entry name" value="CHEMOTAXIS PROTEIN METHYLTRANSFERASE"/>
    <property type="match status" value="1"/>
</dbReference>
<dbReference type="EC" id="2.1.1.80" evidence="2"/>
<sequence length="287" mass="33619">MKITRSSESEEMFMTSKDTQDIEIDLLLEAIFQRYGYDFRQYSEAHIRRRLMSRLVLSGFNNISEMQDQVLHDKTFAARLLQDLSITVTEMFRDPDFYACLREKVIPVLKTYPFVKIWHAGCSTGEEAYSMAIVLREEGLYDRSVIYATDFNERALNTAREGIFRNESMKEYTINYQLSGGKGFFSDYYTSDQEMVIMNQMLKKNIVWANHNLVTDSVFAEANLVLCRNVLIYFKRDLQSKVHRLFFESLVNGGFLCLGSKEGISYGDLREKYDALDLKQKIYKKKY</sequence>
<dbReference type="InterPro" id="IPR022641">
    <property type="entry name" value="CheR_N"/>
</dbReference>
<dbReference type="PANTHER" id="PTHR24422:SF8">
    <property type="entry name" value="CHEMOTAXIS PROTEIN"/>
    <property type="match status" value="1"/>
</dbReference>
<dbReference type="SUPFAM" id="SSF53335">
    <property type="entry name" value="S-adenosyl-L-methionine-dependent methyltransferases"/>
    <property type="match status" value="1"/>
</dbReference>
<dbReference type="InterPro" id="IPR022642">
    <property type="entry name" value="CheR_C"/>
</dbReference>
<evidence type="ECO:0000259" key="1">
    <source>
        <dbReference type="PROSITE" id="PS50123"/>
    </source>
</evidence>
<comment type="caution">
    <text evidence="2">The sequence shown here is derived from an EMBL/GenBank/DDBJ whole genome shotgun (WGS) entry which is preliminary data.</text>
</comment>
<proteinExistence type="predicted"/>
<gene>
    <name evidence="2" type="primary">cheR_1</name>
    <name evidence="2" type="ORF">LEP1GSC036_1258</name>
</gene>
<evidence type="ECO:0000313" key="2">
    <source>
        <dbReference type="EMBL" id="EKR64018.1"/>
    </source>
</evidence>
<dbReference type="Proteomes" id="UP000001338">
    <property type="component" value="Unassembled WGS sequence"/>
</dbReference>
<dbReference type="InterPro" id="IPR029063">
    <property type="entry name" value="SAM-dependent_MTases_sf"/>
</dbReference>
<keyword evidence="2" id="KW-0808">Transferase</keyword>
<dbReference type="InterPro" id="IPR000780">
    <property type="entry name" value="CheR_MeTrfase"/>
</dbReference>
<accession>A0A828Z205</accession>
<dbReference type="Pfam" id="PF03705">
    <property type="entry name" value="CheR_N"/>
    <property type="match status" value="1"/>
</dbReference>
<dbReference type="Gene3D" id="3.40.50.150">
    <property type="entry name" value="Vaccinia Virus protein VP39"/>
    <property type="match status" value="1"/>
</dbReference>
<reference evidence="2 3" key="1">
    <citation type="submission" date="2012-10" db="EMBL/GenBank/DDBJ databases">
        <authorList>
            <person name="Harkins D.M."/>
            <person name="Durkin A.S."/>
            <person name="Brinkac L.M."/>
            <person name="Haft D.H."/>
            <person name="Selengut J.D."/>
            <person name="Sanka R."/>
            <person name="DePew J."/>
            <person name="Purushe J."/>
            <person name="Whelen A.C."/>
            <person name="Vinetz J.M."/>
            <person name="Sutton G.G."/>
            <person name="Nierman W.C."/>
            <person name="Fouts D.E."/>
        </authorList>
    </citation>
    <scope>NUCLEOTIDE SEQUENCE [LARGE SCALE GENOMIC DNA]</scope>
    <source>
        <strain evidence="2 3">2006001853</strain>
    </source>
</reference>
<dbReference type="GO" id="GO:0008983">
    <property type="term" value="F:protein-glutamate O-methyltransferase activity"/>
    <property type="evidence" value="ECO:0007669"/>
    <property type="project" value="UniProtKB-EC"/>
</dbReference>
<evidence type="ECO:0000313" key="3">
    <source>
        <dbReference type="Proteomes" id="UP000001338"/>
    </source>
</evidence>
<dbReference type="GO" id="GO:0032259">
    <property type="term" value="P:methylation"/>
    <property type="evidence" value="ECO:0007669"/>
    <property type="project" value="UniProtKB-KW"/>
</dbReference>
<dbReference type="SUPFAM" id="SSF47757">
    <property type="entry name" value="Chemotaxis receptor methyltransferase CheR, N-terminal domain"/>
    <property type="match status" value="1"/>
</dbReference>
<dbReference type="PROSITE" id="PS50123">
    <property type="entry name" value="CHER"/>
    <property type="match status" value="1"/>
</dbReference>
<dbReference type="SMART" id="SM00138">
    <property type="entry name" value="MeTrc"/>
    <property type="match status" value="1"/>
</dbReference>
<dbReference type="AlphaFoldDB" id="A0A828Z205"/>
<dbReference type="Pfam" id="PF01739">
    <property type="entry name" value="CheR"/>
    <property type="match status" value="1"/>
</dbReference>
<organism evidence="2 3">
    <name type="scientific">Leptospira weilii str. 2006001853</name>
    <dbReference type="NCBI Taxonomy" id="1001589"/>
    <lineage>
        <taxon>Bacteria</taxon>
        <taxon>Pseudomonadati</taxon>
        <taxon>Spirochaetota</taxon>
        <taxon>Spirochaetia</taxon>
        <taxon>Leptospirales</taxon>
        <taxon>Leptospiraceae</taxon>
        <taxon>Leptospira</taxon>
    </lineage>
</organism>
<protein>
    <submittedName>
        <fullName evidence="2">Protein-glutamate O-methyltransferase CheR</fullName>
        <ecNumber evidence="2">2.1.1.80</ecNumber>
    </submittedName>
</protein>
<dbReference type="PRINTS" id="PR00996">
    <property type="entry name" value="CHERMTFRASE"/>
</dbReference>
<feature type="domain" description="CheR-type methyltransferase" evidence="1">
    <location>
        <begin position="12"/>
        <end position="264"/>
    </location>
</feature>
<dbReference type="InterPro" id="IPR050903">
    <property type="entry name" value="Bact_Chemotaxis_MeTrfase"/>
</dbReference>
<dbReference type="EMBL" id="AFLV02000053">
    <property type="protein sequence ID" value="EKR64018.1"/>
    <property type="molecule type" value="Genomic_DNA"/>
</dbReference>
<name>A0A828Z205_9LEPT</name>